<dbReference type="PANTHER" id="PTHR31305">
    <property type="entry name" value="SNARE-ASSOCIATED PROTEIN SNAPIN"/>
    <property type="match status" value="1"/>
</dbReference>
<dbReference type="AlphaFoldDB" id="A0A7I8LCB9"/>
<dbReference type="GO" id="GO:0031083">
    <property type="term" value="C:BLOC-1 complex"/>
    <property type="evidence" value="ECO:0007669"/>
    <property type="project" value="InterPro"/>
</dbReference>
<accession>A0A7I8LCB9</accession>
<organism evidence="5 6">
    <name type="scientific">Spirodela intermedia</name>
    <name type="common">Intermediate duckweed</name>
    <dbReference type="NCBI Taxonomy" id="51605"/>
    <lineage>
        <taxon>Eukaryota</taxon>
        <taxon>Viridiplantae</taxon>
        <taxon>Streptophyta</taxon>
        <taxon>Embryophyta</taxon>
        <taxon>Tracheophyta</taxon>
        <taxon>Spermatophyta</taxon>
        <taxon>Magnoliopsida</taxon>
        <taxon>Liliopsida</taxon>
        <taxon>Araceae</taxon>
        <taxon>Lemnoideae</taxon>
        <taxon>Spirodela</taxon>
    </lineage>
</organism>
<protein>
    <recommendedName>
        <fullName evidence="3">Biogenesis of lysosome-related organelles complex 1 subunit 7</fullName>
    </recommendedName>
</protein>
<dbReference type="PANTHER" id="PTHR31305:SF2">
    <property type="entry name" value="SNARE-ASSOCIATED PROTEIN SNAPIN"/>
    <property type="match status" value="1"/>
</dbReference>
<dbReference type="GO" id="GO:0007040">
    <property type="term" value="P:lysosome organization"/>
    <property type="evidence" value="ECO:0007669"/>
    <property type="project" value="TreeGrafter"/>
</dbReference>
<dbReference type="Proteomes" id="UP000663760">
    <property type="component" value="Chromosome 13"/>
</dbReference>
<evidence type="ECO:0000256" key="2">
    <source>
        <dbReference type="ARBA" id="ARBA00023054"/>
    </source>
</evidence>
<feature type="region of interest" description="Disordered" evidence="4">
    <location>
        <begin position="1"/>
        <end position="42"/>
    </location>
</feature>
<proteinExistence type="inferred from homology"/>
<evidence type="ECO:0000313" key="5">
    <source>
        <dbReference type="EMBL" id="CAA7406915.1"/>
    </source>
</evidence>
<evidence type="ECO:0000256" key="4">
    <source>
        <dbReference type="SAM" id="MobiDB-lite"/>
    </source>
</evidence>
<dbReference type="OrthoDB" id="5399166at2759"/>
<reference evidence="5" key="1">
    <citation type="submission" date="2020-02" db="EMBL/GenBank/DDBJ databases">
        <authorList>
            <person name="Scholz U."/>
            <person name="Mascher M."/>
            <person name="Fiebig A."/>
        </authorList>
    </citation>
    <scope>NUCLEOTIDE SEQUENCE</scope>
</reference>
<keyword evidence="6" id="KW-1185">Reference proteome</keyword>
<dbReference type="EMBL" id="LR746276">
    <property type="protein sequence ID" value="CAA7406915.1"/>
    <property type="molecule type" value="Genomic_DNA"/>
</dbReference>
<evidence type="ECO:0000256" key="1">
    <source>
        <dbReference type="ARBA" id="ARBA00006111"/>
    </source>
</evidence>
<keyword evidence="2" id="KW-0175">Coiled coil</keyword>
<dbReference type="GO" id="GO:0032418">
    <property type="term" value="P:lysosome localization"/>
    <property type="evidence" value="ECO:0007669"/>
    <property type="project" value="TreeGrafter"/>
</dbReference>
<dbReference type="Pfam" id="PF14712">
    <property type="entry name" value="Snapin_Pallidin"/>
    <property type="match status" value="1"/>
</dbReference>
<sequence length="166" mass="17895">MDGGNGQHSRRPGPVESPGCDSVPDDEELPCAAPRSDLGESDVSGDLARVIASVLAGVLEDYDAKTEAVARSQDVLGLSLDRLNGELDKLLEEAPLPFIMQHAAKISGIRKRIFALNSILKTVQKRIDNMDIILSAASPHVQLFNESVRPNSHDRFPLSPAKSFAI</sequence>
<name>A0A7I8LCB9_SPIIN</name>
<dbReference type="GO" id="GO:0099078">
    <property type="term" value="C:BORC complex"/>
    <property type="evidence" value="ECO:0007669"/>
    <property type="project" value="TreeGrafter"/>
</dbReference>
<evidence type="ECO:0000256" key="3">
    <source>
        <dbReference type="ARBA" id="ARBA00033330"/>
    </source>
</evidence>
<dbReference type="InterPro" id="IPR017246">
    <property type="entry name" value="Snapin"/>
</dbReference>
<evidence type="ECO:0000313" key="6">
    <source>
        <dbReference type="Proteomes" id="UP000663760"/>
    </source>
</evidence>
<dbReference type="InterPro" id="IPR028119">
    <property type="entry name" value="Snapin/Pallidin/Snn1"/>
</dbReference>
<comment type="similarity">
    <text evidence="1">Belongs to the SNAPIN family.</text>
</comment>
<dbReference type="GO" id="GO:0000149">
    <property type="term" value="F:SNARE binding"/>
    <property type="evidence" value="ECO:0007669"/>
    <property type="project" value="TreeGrafter"/>
</dbReference>
<gene>
    <name evidence="5" type="ORF">SI8410_13017593</name>
</gene>
<dbReference type="GO" id="GO:0006886">
    <property type="term" value="P:intracellular protein transport"/>
    <property type="evidence" value="ECO:0007669"/>
    <property type="project" value="InterPro"/>
</dbReference>
<dbReference type="GO" id="GO:0008333">
    <property type="term" value="P:endosome to lysosome transport"/>
    <property type="evidence" value="ECO:0007669"/>
    <property type="project" value="TreeGrafter"/>
</dbReference>